<gene>
    <name evidence="2" type="ORF">MNBD_ALPHA03-416</name>
</gene>
<accession>A0A3B1B113</accession>
<proteinExistence type="inferred from homology"/>
<sequence length="319" mass="37470">MSLLEERIVYKPFQYPWAYDAWLTQQRIHWLPEEVPMADDIKDWNMKITEGEKHLLMQIFRFFTQADVEVNNCYMRHYTQVFKPTEVQMMLAAFSNMETIHVAAYSHLLDTLGIPETEYEAFLNYEEMKAKYDYMQIWGVETKADIAKTLAVFGGFTEGLQLFASFAILMNFPRHNKMKGMGQIVTWSVRDETLHTNSIIQLFHTFVQENPEIWTDELQHDLTVACKTIVDHEDAFIDLAFEMGDIEGLTAAEVKEYIRYIADRRLTQLNLSPIYFIGNNPLPWMDEILNGVEHTNFFENRSTEYSKASTKGNWEEVFD</sequence>
<dbReference type="PIRSF" id="PIRSF000355">
    <property type="entry name" value="NrdB"/>
    <property type="match status" value="1"/>
</dbReference>
<dbReference type="EMBL" id="UOFW01000217">
    <property type="protein sequence ID" value="VAX07771.1"/>
    <property type="molecule type" value="Genomic_DNA"/>
</dbReference>
<dbReference type="InterPro" id="IPR000358">
    <property type="entry name" value="RNR_small_fam"/>
</dbReference>
<dbReference type="NCBIfam" id="NF007186">
    <property type="entry name" value="PRK09614.1-5"/>
    <property type="match status" value="1"/>
</dbReference>
<comment type="similarity">
    <text evidence="1">Belongs to the ribonucleoside diphosphate reductase small chain family.</text>
</comment>
<dbReference type="GO" id="GO:0009263">
    <property type="term" value="P:deoxyribonucleotide biosynthetic process"/>
    <property type="evidence" value="ECO:0007669"/>
    <property type="project" value="InterPro"/>
</dbReference>
<keyword evidence="2" id="KW-0560">Oxidoreductase</keyword>
<dbReference type="CDD" id="cd01049">
    <property type="entry name" value="RNRR2"/>
    <property type="match status" value="1"/>
</dbReference>
<protein>
    <submittedName>
        <fullName evidence="2">Ribonucleotide reductase of class Ia (Aerobic), beta subunit</fullName>
        <ecNumber evidence="2">1.17.4.1</ecNumber>
    </submittedName>
</protein>
<dbReference type="InterPro" id="IPR012348">
    <property type="entry name" value="RNR-like"/>
</dbReference>
<evidence type="ECO:0000256" key="1">
    <source>
        <dbReference type="ARBA" id="ARBA00009303"/>
    </source>
</evidence>
<dbReference type="AlphaFoldDB" id="A0A3B1B113"/>
<dbReference type="EC" id="1.17.4.1" evidence="2"/>
<name>A0A3B1B113_9ZZZZ</name>
<reference evidence="2" key="1">
    <citation type="submission" date="2018-06" db="EMBL/GenBank/DDBJ databases">
        <authorList>
            <person name="Zhirakovskaya E."/>
        </authorList>
    </citation>
    <scope>NUCLEOTIDE SEQUENCE</scope>
</reference>
<dbReference type="InterPro" id="IPR009078">
    <property type="entry name" value="Ferritin-like_SF"/>
</dbReference>
<dbReference type="PANTHER" id="PTHR23409:SF18">
    <property type="entry name" value="RIBONUCLEOSIDE-DIPHOSPHATE REDUCTASE SUBUNIT M2"/>
    <property type="match status" value="1"/>
</dbReference>
<dbReference type="SUPFAM" id="SSF47240">
    <property type="entry name" value="Ferritin-like"/>
    <property type="match status" value="1"/>
</dbReference>
<dbReference type="GO" id="GO:0004748">
    <property type="term" value="F:ribonucleoside-diphosphate reductase activity, thioredoxin disulfide as acceptor"/>
    <property type="evidence" value="ECO:0007669"/>
    <property type="project" value="UniProtKB-EC"/>
</dbReference>
<dbReference type="PANTHER" id="PTHR23409">
    <property type="entry name" value="RIBONUCLEOSIDE-DIPHOSPHATE REDUCTASE SMALL CHAIN"/>
    <property type="match status" value="1"/>
</dbReference>
<evidence type="ECO:0000313" key="2">
    <source>
        <dbReference type="EMBL" id="VAX07771.1"/>
    </source>
</evidence>
<dbReference type="InterPro" id="IPR033909">
    <property type="entry name" value="RNR_small"/>
</dbReference>
<organism evidence="2">
    <name type="scientific">hydrothermal vent metagenome</name>
    <dbReference type="NCBI Taxonomy" id="652676"/>
    <lineage>
        <taxon>unclassified sequences</taxon>
        <taxon>metagenomes</taxon>
        <taxon>ecological metagenomes</taxon>
    </lineage>
</organism>
<dbReference type="Pfam" id="PF00268">
    <property type="entry name" value="Ribonuc_red_sm"/>
    <property type="match status" value="1"/>
</dbReference>
<dbReference type="Gene3D" id="1.10.620.20">
    <property type="entry name" value="Ribonucleotide Reductase, subunit A"/>
    <property type="match status" value="1"/>
</dbReference>